<evidence type="ECO:0000256" key="5">
    <source>
        <dbReference type="ARBA" id="ARBA00019087"/>
    </source>
</evidence>
<dbReference type="SUPFAM" id="SSF56214">
    <property type="entry name" value="4'-phosphopantetheinyl transferase"/>
    <property type="match status" value="1"/>
</dbReference>
<comment type="pathway">
    <text evidence="2">Siderophore biosynthesis; enterobactin biosynthesis.</text>
</comment>
<dbReference type="PANTHER" id="PTHR38096">
    <property type="entry name" value="ENTEROBACTIN SYNTHASE COMPONENT D"/>
    <property type="match status" value="1"/>
</dbReference>
<feature type="domain" description="4'-phosphopantetheinyl transferase N-terminal" evidence="13">
    <location>
        <begin position="47"/>
        <end position="112"/>
    </location>
</feature>
<gene>
    <name evidence="14" type="ORF">J2X09_000081</name>
</gene>
<evidence type="ECO:0000256" key="9">
    <source>
        <dbReference type="ARBA" id="ARBA00031996"/>
    </source>
</evidence>
<evidence type="ECO:0000256" key="11">
    <source>
        <dbReference type="ARBA" id="ARBA00049191"/>
    </source>
</evidence>
<protein>
    <recommendedName>
        <fullName evidence="5">Enterobactin synthase component D</fullName>
    </recommendedName>
    <alternativeName>
        <fullName evidence="8">4'-phosphopantetheinyl transferase EntD</fullName>
    </alternativeName>
    <alternativeName>
        <fullName evidence="9">Enterochelin synthase D</fullName>
    </alternativeName>
</protein>
<keyword evidence="6 14" id="KW-0808">Transferase</keyword>
<dbReference type="Pfam" id="PF17837">
    <property type="entry name" value="4PPT_N"/>
    <property type="match status" value="1"/>
</dbReference>
<dbReference type="InterPro" id="IPR008278">
    <property type="entry name" value="4-PPantetheinyl_Trfase_dom"/>
</dbReference>
<evidence type="ECO:0000256" key="10">
    <source>
        <dbReference type="ARBA" id="ARBA00049176"/>
    </source>
</evidence>
<dbReference type="PRINTS" id="PR01399">
    <property type="entry name" value="ENTSNTHTASED"/>
</dbReference>
<evidence type="ECO:0000256" key="3">
    <source>
        <dbReference type="ARBA" id="ARBA00008342"/>
    </source>
</evidence>
<name>A0ABU1V4H0_9BURK</name>
<evidence type="ECO:0000256" key="6">
    <source>
        <dbReference type="ARBA" id="ARBA00022679"/>
    </source>
</evidence>
<dbReference type="PANTHER" id="PTHR38096:SF1">
    <property type="entry name" value="ENTEROBACTIN SYNTHASE COMPONENT D"/>
    <property type="match status" value="1"/>
</dbReference>
<keyword evidence="7" id="KW-0259">Enterobactin biosynthesis</keyword>
<evidence type="ECO:0000256" key="8">
    <source>
        <dbReference type="ARBA" id="ARBA00029894"/>
    </source>
</evidence>
<dbReference type="Pfam" id="PF01648">
    <property type="entry name" value="ACPS"/>
    <property type="match status" value="1"/>
</dbReference>
<sequence>MRESAACAEPPLALRTLCADLTERLGPGIGVACTGVDGDPRTLYAEEFAAVQKAIPRRQREFAAGRLAARQAMAQIGRPPAAIPSAPDRSPIWPEGLTGSISHTDRACIAVVGASGNGRSIGIDLEDDVPMDPGLWDSICTPGERAFVSSQPETFQGRLVTRLFSAKEAFYKWQYPRTRCMLEFQDVHVTLPSNELPSRWRVVSTHRDAHADIEGHGIASNGYFVAWVIGHD</sequence>
<keyword evidence="15" id="KW-1185">Reference proteome</keyword>
<comment type="function">
    <text evidence="1">Involved in the biosynthesis of the siderophore enterobactin (enterochelin), which is a macrocyclic trimeric lactone of N-(2,3-dihydroxybenzoyl)-serine. The serine trilactone serves as a scaffolding for the three catechol functionalities that provide hexadentate coordination for the tightly ligated iron(2+) atoms. Plays an essential role in the assembly of the enterobactin by catalyzing the transfer of the 4'-phosphopantetheine (Ppant) moiety from coenzyme A to the apo-domains of both EntB (ArCP domain) and EntF (PCP domain) to yield their holo-forms which make them competent for the activation of 2,3-dihydroxybenzoate (DHB) and L-serine, respectively.</text>
</comment>
<dbReference type="Proteomes" id="UP001265550">
    <property type="component" value="Unassembled WGS sequence"/>
</dbReference>
<comment type="subunit">
    <text evidence="4">EntB, EntD, EntE, and EntF form a multienzyme complex called enterobactin synthase.</text>
</comment>
<evidence type="ECO:0000256" key="2">
    <source>
        <dbReference type="ARBA" id="ARBA00004993"/>
    </source>
</evidence>
<evidence type="ECO:0000256" key="4">
    <source>
        <dbReference type="ARBA" id="ARBA00011503"/>
    </source>
</evidence>
<comment type="similarity">
    <text evidence="3">Belongs to the P-Pant transferase superfamily. EntD family.</text>
</comment>
<comment type="catalytic activity">
    <reaction evidence="10">
        <text>apo-[aryl-carrier protein] + CoA = holo-[aryl-carrier protein] + adenosine 3',5'-bisphosphate + H(+)</text>
        <dbReference type="Rhea" id="RHEA:48404"/>
        <dbReference type="Rhea" id="RHEA-COMP:15903"/>
        <dbReference type="Rhea" id="RHEA-COMP:17557"/>
        <dbReference type="ChEBI" id="CHEBI:15378"/>
        <dbReference type="ChEBI" id="CHEBI:29999"/>
        <dbReference type="ChEBI" id="CHEBI:57287"/>
        <dbReference type="ChEBI" id="CHEBI:58343"/>
        <dbReference type="ChEBI" id="CHEBI:64479"/>
    </reaction>
</comment>
<dbReference type="InterPro" id="IPR037143">
    <property type="entry name" value="4-PPantetheinyl_Trfase_dom_sf"/>
</dbReference>
<dbReference type="InterPro" id="IPR041354">
    <property type="entry name" value="4PPT_N"/>
</dbReference>
<dbReference type="InterPro" id="IPR003542">
    <property type="entry name" value="Enbac_synth_compD-like"/>
</dbReference>
<proteinExistence type="inferred from homology"/>
<dbReference type="EMBL" id="JAVDWE010000001">
    <property type="protein sequence ID" value="MDR7092358.1"/>
    <property type="molecule type" value="Genomic_DNA"/>
</dbReference>
<comment type="catalytic activity">
    <reaction evidence="11">
        <text>apo-[peptidyl-carrier protein] + CoA = holo-[peptidyl-carrier protein] + adenosine 3',5'-bisphosphate + H(+)</text>
        <dbReference type="Rhea" id="RHEA:46228"/>
        <dbReference type="Rhea" id="RHEA-COMP:11479"/>
        <dbReference type="Rhea" id="RHEA-COMP:11480"/>
        <dbReference type="ChEBI" id="CHEBI:15378"/>
        <dbReference type="ChEBI" id="CHEBI:29999"/>
        <dbReference type="ChEBI" id="CHEBI:57287"/>
        <dbReference type="ChEBI" id="CHEBI:58343"/>
        <dbReference type="ChEBI" id="CHEBI:64479"/>
    </reaction>
</comment>
<dbReference type="Gene3D" id="3.90.470.20">
    <property type="entry name" value="4'-phosphopantetheinyl transferase domain"/>
    <property type="match status" value="1"/>
</dbReference>
<reference evidence="14 15" key="1">
    <citation type="submission" date="2023-07" db="EMBL/GenBank/DDBJ databases">
        <title>Sorghum-associated microbial communities from plants grown in Nebraska, USA.</title>
        <authorList>
            <person name="Schachtman D."/>
        </authorList>
    </citation>
    <scope>NUCLEOTIDE SEQUENCE [LARGE SCALE GENOMIC DNA]</scope>
    <source>
        <strain evidence="14 15">BE240</strain>
    </source>
</reference>
<feature type="domain" description="4'-phosphopantetheinyl transferase" evidence="12">
    <location>
        <begin position="120"/>
        <end position="198"/>
    </location>
</feature>
<comment type="caution">
    <text evidence="14">The sequence shown here is derived from an EMBL/GenBank/DDBJ whole genome shotgun (WGS) entry which is preliminary data.</text>
</comment>
<accession>A0ABU1V4H0</accession>
<evidence type="ECO:0000259" key="12">
    <source>
        <dbReference type="Pfam" id="PF01648"/>
    </source>
</evidence>
<evidence type="ECO:0000313" key="14">
    <source>
        <dbReference type="EMBL" id="MDR7092358.1"/>
    </source>
</evidence>
<evidence type="ECO:0000256" key="1">
    <source>
        <dbReference type="ARBA" id="ARBA00003937"/>
    </source>
</evidence>
<evidence type="ECO:0000259" key="13">
    <source>
        <dbReference type="Pfam" id="PF17837"/>
    </source>
</evidence>
<evidence type="ECO:0000313" key="15">
    <source>
        <dbReference type="Proteomes" id="UP001265550"/>
    </source>
</evidence>
<organism evidence="14 15">
    <name type="scientific">Hydrogenophaga laconesensis</name>
    <dbReference type="NCBI Taxonomy" id="1805971"/>
    <lineage>
        <taxon>Bacteria</taxon>
        <taxon>Pseudomonadati</taxon>
        <taxon>Pseudomonadota</taxon>
        <taxon>Betaproteobacteria</taxon>
        <taxon>Burkholderiales</taxon>
        <taxon>Comamonadaceae</taxon>
        <taxon>Hydrogenophaga</taxon>
    </lineage>
</organism>
<dbReference type="GO" id="GO:0016740">
    <property type="term" value="F:transferase activity"/>
    <property type="evidence" value="ECO:0007669"/>
    <property type="project" value="UniProtKB-KW"/>
</dbReference>
<dbReference type="RefSeq" id="WP_204731380.1">
    <property type="nucleotide sequence ID" value="NZ_JAVDWE010000001.1"/>
</dbReference>
<evidence type="ECO:0000256" key="7">
    <source>
        <dbReference type="ARBA" id="ARBA00023191"/>
    </source>
</evidence>